<dbReference type="RefSeq" id="WP_307285539.1">
    <property type="nucleotide sequence ID" value="NZ_JAUSVX010000028.1"/>
</dbReference>
<protein>
    <recommendedName>
        <fullName evidence="3">Transcriptional regulator</fullName>
    </recommendedName>
</protein>
<reference evidence="1 2" key="1">
    <citation type="submission" date="2023-07" db="EMBL/GenBank/DDBJ databases">
        <title>Genomic Encyclopedia of Type Strains, Phase IV (KMG-IV): sequencing the most valuable type-strain genomes for metagenomic binning, comparative biology and taxonomic classification.</title>
        <authorList>
            <person name="Goeker M."/>
        </authorList>
    </citation>
    <scope>NUCLEOTIDE SEQUENCE [LARGE SCALE GENOMIC DNA]</scope>
    <source>
        <strain evidence="1 2">DSM 19619</strain>
    </source>
</reference>
<evidence type="ECO:0008006" key="3">
    <source>
        <dbReference type="Google" id="ProtNLM"/>
    </source>
</evidence>
<keyword evidence="2" id="KW-1185">Reference proteome</keyword>
<evidence type="ECO:0000313" key="2">
    <source>
        <dbReference type="Proteomes" id="UP001242480"/>
    </source>
</evidence>
<evidence type="ECO:0000313" key="1">
    <source>
        <dbReference type="EMBL" id="MDQ0474987.1"/>
    </source>
</evidence>
<dbReference type="Proteomes" id="UP001242480">
    <property type="component" value="Unassembled WGS sequence"/>
</dbReference>
<gene>
    <name evidence="1" type="ORF">QO011_008029</name>
</gene>
<proteinExistence type="predicted"/>
<accession>A0ABU0JL14</accession>
<sequence length="90" mass="9736">MTDGHTRGYFDPDQLTIMAEAMAKAFSSTLAAGRVEDQPDIAKVRLARTIMSIVEQGERDPETIVRLALDRLGCPSAERDDEALSGGTPT</sequence>
<organism evidence="1 2">
    <name type="scientific">Labrys wisconsinensis</name>
    <dbReference type="NCBI Taxonomy" id="425677"/>
    <lineage>
        <taxon>Bacteria</taxon>
        <taxon>Pseudomonadati</taxon>
        <taxon>Pseudomonadota</taxon>
        <taxon>Alphaproteobacteria</taxon>
        <taxon>Hyphomicrobiales</taxon>
        <taxon>Xanthobacteraceae</taxon>
        <taxon>Labrys</taxon>
    </lineage>
</organism>
<comment type="caution">
    <text evidence="1">The sequence shown here is derived from an EMBL/GenBank/DDBJ whole genome shotgun (WGS) entry which is preliminary data.</text>
</comment>
<dbReference type="EMBL" id="JAUSVX010000028">
    <property type="protein sequence ID" value="MDQ0474987.1"/>
    <property type="molecule type" value="Genomic_DNA"/>
</dbReference>
<name>A0ABU0JL14_9HYPH</name>